<reference evidence="1" key="2">
    <citation type="submission" date="2025-09" db="UniProtKB">
        <authorList>
            <consortium name="Ensembl"/>
        </authorList>
    </citation>
    <scope>IDENTIFICATION</scope>
</reference>
<dbReference type="GeneTree" id="ENSGT01140000284518"/>
<sequence length="69" mass="8006">MFSYRSVYPTFPKAGLSNSWPTGQMCHTLTMPMPSLLRQAALKHLLSTEHLQYQLEFNHLGMSFYAERL</sequence>
<reference evidence="1" key="1">
    <citation type="submission" date="2025-08" db="UniProtKB">
        <authorList>
            <consortium name="Ensembl"/>
        </authorList>
    </citation>
    <scope>IDENTIFICATION</scope>
</reference>
<dbReference type="Proteomes" id="UP000694559">
    <property type="component" value="Unplaced"/>
</dbReference>
<name>A0A8C6VLH1_NAJNA</name>
<dbReference type="Pfam" id="PF15104">
    <property type="entry name" value="CFAP141"/>
    <property type="match status" value="1"/>
</dbReference>
<dbReference type="OrthoDB" id="2122938at2759"/>
<protein>
    <submittedName>
        <fullName evidence="1">Uncharacterized protein</fullName>
    </submittedName>
</protein>
<evidence type="ECO:0000313" key="2">
    <source>
        <dbReference type="Proteomes" id="UP000694559"/>
    </source>
</evidence>
<organism evidence="1 2">
    <name type="scientific">Naja naja</name>
    <name type="common">Indian cobra</name>
    <dbReference type="NCBI Taxonomy" id="35670"/>
    <lineage>
        <taxon>Eukaryota</taxon>
        <taxon>Metazoa</taxon>
        <taxon>Chordata</taxon>
        <taxon>Craniata</taxon>
        <taxon>Vertebrata</taxon>
        <taxon>Euteleostomi</taxon>
        <taxon>Lepidosauria</taxon>
        <taxon>Squamata</taxon>
        <taxon>Bifurcata</taxon>
        <taxon>Unidentata</taxon>
        <taxon>Episquamata</taxon>
        <taxon>Toxicofera</taxon>
        <taxon>Serpentes</taxon>
        <taxon>Colubroidea</taxon>
        <taxon>Elapidae</taxon>
        <taxon>Elapinae</taxon>
        <taxon>Naja</taxon>
    </lineage>
</organism>
<dbReference type="Ensembl" id="ENSNNAT00000006294.1">
    <property type="protein sequence ID" value="ENSNNAP00000006021.1"/>
    <property type="gene ID" value="ENSNNAG00000004071.1"/>
</dbReference>
<evidence type="ECO:0000313" key="1">
    <source>
        <dbReference type="Ensembl" id="ENSNNAP00000006021.1"/>
    </source>
</evidence>
<keyword evidence="2" id="KW-1185">Reference proteome</keyword>
<dbReference type="InterPro" id="IPR029375">
    <property type="entry name" value="CFAP141"/>
</dbReference>
<proteinExistence type="predicted"/>
<accession>A0A8C6VLH1</accession>
<dbReference type="AlphaFoldDB" id="A0A8C6VLH1"/>